<evidence type="ECO:0000313" key="3">
    <source>
        <dbReference type="Proteomes" id="UP001151760"/>
    </source>
</evidence>
<sequence>MSQPANDEFSQHLSDDEASNHKDASDTGAAPKQQQQNGNSKKRISTGKDGVIQILPPVTAAEIQIVEKERKAKNILLMAIPKEHMRRFHGMDDAKEIWEAIRTRFGGNANLKKMHKAVFKQQFEAFTISSSEGLEKGYDRFQQLLSQLEAHGAEVSTEDANHKFLRSLPPAWSNLAMTMRTKPDVDTLSIDDLYNNLRVFEQEIQGASKTSSSAQNVAFVSQSKSSTNKVKSGFTGAYSTCTPSTSSTNIPEKLVKSASFVSTQDRTERNFYGSSGCEDDIVQCIFLDGFESQMLRLRGR</sequence>
<dbReference type="PANTHER" id="PTHR34676:SF28">
    <property type="entry name" value="ZINC FINGER, CCHC-TYPE, RIBONUCLEASE H-LIKE DOMAIN, GAG-PRE-INTEGRASE DOMAIN PROTEIN-RELATED"/>
    <property type="match status" value="1"/>
</dbReference>
<dbReference type="PANTHER" id="PTHR34676">
    <property type="entry name" value="DUF4219 DOMAIN-CONTAINING PROTEIN-RELATED"/>
    <property type="match status" value="1"/>
</dbReference>
<reference evidence="2" key="1">
    <citation type="journal article" date="2022" name="Int. J. Mol. Sci.">
        <title>Draft Genome of Tanacetum Coccineum: Genomic Comparison of Closely Related Tanacetum-Family Plants.</title>
        <authorList>
            <person name="Yamashiro T."/>
            <person name="Shiraishi A."/>
            <person name="Nakayama K."/>
            <person name="Satake H."/>
        </authorList>
    </citation>
    <scope>NUCLEOTIDE SEQUENCE</scope>
</reference>
<dbReference type="Pfam" id="PF14223">
    <property type="entry name" value="Retrotran_gag_2"/>
    <property type="match status" value="1"/>
</dbReference>
<protein>
    <submittedName>
        <fullName evidence="2">Uncharacterized protein</fullName>
    </submittedName>
</protein>
<evidence type="ECO:0000256" key="1">
    <source>
        <dbReference type="SAM" id="MobiDB-lite"/>
    </source>
</evidence>
<gene>
    <name evidence="2" type="ORF">Tco_1066309</name>
</gene>
<accession>A0ABQ5HBH0</accession>
<organism evidence="2 3">
    <name type="scientific">Tanacetum coccineum</name>
    <dbReference type="NCBI Taxonomy" id="301880"/>
    <lineage>
        <taxon>Eukaryota</taxon>
        <taxon>Viridiplantae</taxon>
        <taxon>Streptophyta</taxon>
        <taxon>Embryophyta</taxon>
        <taxon>Tracheophyta</taxon>
        <taxon>Spermatophyta</taxon>
        <taxon>Magnoliopsida</taxon>
        <taxon>eudicotyledons</taxon>
        <taxon>Gunneridae</taxon>
        <taxon>Pentapetalae</taxon>
        <taxon>asterids</taxon>
        <taxon>campanulids</taxon>
        <taxon>Asterales</taxon>
        <taxon>Asteraceae</taxon>
        <taxon>Asteroideae</taxon>
        <taxon>Anthemideae</taxon>
        <taxon>Anthemidinae</taxon>
        <taxon>Tanacetum</taxon>
    </lineage>
</organism>
<dbReference type="Proteomes" id="UP001151760">
    <property type="component" value="Unassembled WGS sequence"/>
</dbReference>
<dbReference type="EMBL" id="BQNB010019372">
    <property type="protein sequence ID" value="GJT84592.1"/>
    <property type="molecule type" value="Genomic_DNA"/>
</dbReference>
<keyword evidence="3" id="KW-1185">Reference proteome</keyword>
<name>A0ABQ5HBH0_9ASTR</name>
<comment type="caution">
    <text evidence="2">The sequence shown here is derived from an EMBL/GenBank/DDBJ whole genome shotgun (WGS) entry which is preliminary data.</text>
</comment>
<reference evidence="2" key="2">
    <citation type="submission" date="2022-01" db="EMBL/GenBank/DDBJ databases">
        <authorList>
            <person name="Yamashiro T."/>
            <person name="Shiraishi A."/>
            <person name="Satake H."/>
            <person name="Nakayama K."/>
        </authorList>
    </citation>
    <scope>NUCLEOTIDE SEQUENCE</scope>
</reference>
<feature type="compositionally biased region" description="Basic and acidic residues" evidence="1">
    <location>
        <begin position="9"/>
        <end position="25"/>
    </location>
</feature>
<proteinExistence type="predicted"/>
<evidence type="ECO:0000313" key="2">
    <source>
        <dbReference type="EMBL" id="GJT84592.1"/>
    </source>
</evidence>
<feature type="region of interest" description="Disordered" evidence="1">
    <location>
        <begin position="1"/>
        <end position="45"/>
    </location>
</feature>